<protein>
    <recommendedName>
        <fullName evidence="1">diguanylate cyclase</fullName>
        <ecNumber evidence="1">2.7.7.65</ecNumber>
    </recommendedName>
</protein>
<dbReference type="CDD" id="cd01949">
    <property type="entry name" value="GGDEF"/>
    <property type="match status" value="1"/>
</dbReference>
<keyword evidence="4" id="KW-0548">Nucleotidyltransferase</keyword>
<organism evidence="4 5">
    <name type="scientific">Glaciecola petra</name>
    <dbReference type="NCBI Taxonomy" id="3075602"/>
    <lineage>
        <taxon>Bacteria</taxon>
        <taxon>Pseudomonadati</taxon>
        <taxon>Pseudomonadota</taxon>
        <taxon>Gammaproteobacteria</taxon>
        <taxon>Alteromonadales</taxon>
        <taxon>Alteromonadaceae</taxon>
        <taxon>Glaciecola</taxon>
    </lineage>
</organism>
<keyword evidence="4" id="KW-0808">Transferase</keyword>
<gene>
    <name evidence="4" type="ORF">RM552_13405</name>
</gene>
<dbReference type="PROSITE" id="PS50887">
    <property type="entry name" value="GGDEF"/>
    <property type="match status" value="1"/>
</dbReference>
<dbReference type="GO" id="GO:0052621">
    <property type="term" value="F:diguanylate cyclase activity"/>
    <property type="evidence" value="ECO:0007669"/>
    <property type="project" value="UniProtKB-EC"/>
</dbReference>
<dbReference type="Proteomes" id="UP001253545">
    <property type="component" value="Unassembled WGS sequence"/>
</dbReference>
<dbReference type="RefSeq" id="WP_311369552.1">
    <property type="nucleotide sequence ID" value="NZ_JAVRHX010000004.1"/>
</dbReference>
<accession>A0ABU2ZT80</accession>
<dbReference type="SUPFAM" id="SSF55073">
    <property type="entry name" value="Nucleotide cyclase"/>
    <property type="match status" value="1"/>
</dbReference>
<dbReference type="PANTHER" id="PTHR45138:SF9">
    <property type="entry name" value="DIGUANYLATE CYCLASE DGCM-RELATED"/>
    <property type="match status" value="1"/>
</dbReference>
<dbReference type="EC" id="2.7.7.65" evidence="1"/>
<reference evidence="4 5" key="1">
    <citation type="submission" date="2023-09" db="EMBL/GenBank/DDBJ databases">
        <authorList>
            <person name="Rey-Velasco X."/>
        </authorList>
    </citation>
    <scope>NUCLEOTIDE SEQUENCE [LARGE SCALE GENOMIC DNA]</scope>
    <source>
        <strain evidence="4 5">P117</strain>
    </source>
</reference>
<sequence>MQAYQDGLTGINNRRGAIGSLESYLQNESNANNAIALLMIDIDKFKQINDTHGHLIGDKCLIVLADCISKVVRDKLDIVARYGGEEFLIVLTDIKREHVAPIAEKIRASVEQIEVVTEEGKPVPLKVIIGWQHEPLSASTNTEALIKSADQALYVGKNNGRNQVVESQP</sequence>
<proteinExistence type="predicted"/>
<dbReference type="Pfam" id="PF00990">
    <property type="entry name" value="GGDEF"/>
    <property type="match status" value="1"/>
</dbReference>
<dbReference type="SMART" id="SM00267">
    <property type="entry name" value="GGDEF"/>
    <property type="match status" value="1"/>
</dbReference>
<dbReference type="InterPro" id="IPR029787">
    <property type="entry name" value="Nucleotide_cyclase"/>
</dbReference>
<dbReference type="NCBIfam" id="TIGR00254">
    <property type="entry name" value="GGDEF"/>
    <property type="match status" value="1"/>
</dbReference>
<dbReference type="InterPro" id="IPR050469">
    <property type="entry name" value="Diguanylate_Cyclase"/>
</dbReference>
<evidence type="ECO:0000259" key="3">
    <source>
        <dbReference type="PROSITE" id="PS50887"/>
    </source>
</evidence>
<name>A0ABU2ZT80_9ALTE</name>
<dbReference type="PANTHER" id="PTHR45138">
    <property type="entry name" value="REGULATORY COMPONENTS OF SENSORY TRANSDUCTION SYSTEM"/>
    <property type="match status" value="1"/>
</dbReference>
<dbReference type="InterPro" id="IPR000160">
    <property type="entry name" value="GGDEF_dom"/>
</dbReference>
<dbReference type="InterPro" id="IPR043128">
    <property type="entry name" value="Rev_trsase/Diguanyl_cyclase"/>
</dbReference>
<dbReference type="Gene3D" id="3.30.70.270">
    <property type="match status" value="1"/>
</dbReference>
<feature type="domain" description="GGDEF" evidence="3">
    <location>
        <begin position="33"/>
        <end position="169"/>
    </location>
</feature>
<evidence type="ECO:0000256" key="1">
    <source>
        <dbReference type="ARBA" id="ARBA00012528"/>
    </source>
</evidence>
<evidence type="ECO:0000256" key="2">
    <source>
        <dbReference type="ARBA" id="ARBA00034247"/>
    </source>
</evidence>
<comment type="catalytic activity">
    <reaction evidence="2">
        <text>2 GTP = 3',3'-c-di-GMP + 2 diphosphate</text>
        <dbReference type="Rhea" id="RHEA:24898"/>
        <dbReference type="ChEBI" id="CHEBI:33019"/>
        <dbReference type="ChEBI" id="CHEBI:37565"/>
        <dbReference type="ChEBI" id="CHEBI:58805"/>
        <dbReference type="EC" id="2.7.7.65"/>
    </reaction>
</comment>
<dbReference type="EMBL" id="JAVRHX010000004">
    <property type="protein sequence ID" value="MDT0595846.1"/>
    <property type="molecule type" value="Genomic_DNA"/>
</dbReference>
<keyword evidence="5" id="KW-1185">Reference proteome</keyword>
<comment type="caution">
    <text evidence="4">The sequence shown here is derived from an EMBL/GenBank/DDBJ whole genome shotgun (WGS) entry which is preliminary data.</text>
</comment>
<evidence type="ECO:0000313" key="4">
    <source>
        <dbReference type="EMBL" id="MDT0595846.1"/>
    </source>
</evidence>
<evidence type="ECO:0000313" key="5">
    <source>
        <dbReference type="Proteomes" id="UP001253545"/>
    </source>
</evidence>